<dbReference type="EMBL" id="JACJQH010000014">
    <property type="protein sequence ID" value="MBD2195961.1"/>
    <property type="molecule type" value="Genomic_DNA"/>
</dbReference>
<name>A0ABR8A7R3_9CYAN</name>
<comment type="caution">
    <text evidence="1">The sequence shown here is derived from an EMBL/GenBank/DDBJ whole genome shotgun (WGS) entry which is preliminary data.</text>
</comment>
<keyword evidence="2" id="KW-1185">Reference proteome</keyword>
<evidence type="ECO:0000313" key="2">
    <source>
        <dbReference type="Proteomes" id="UP000658514"/>
    </source>
</evidence>
<sequence length="166" mass="19076">MRSQFETQIISTLIKGEQIGQDYLIETSCSIFSPKGDGEIIAWENMSFPKLSKCGSFFDGAYNVPKAAYDDWVLMNRERYLFKNAIANSQVTLISDAEANRLCADYNYRWANFYWLTRPGFSPDFSQALIQLAAYCPSSPNYASILYLERNNNQWETKSSFGLYNQ</sequence>
<evidence type="ECO:0000313" key="1">
    <source>
        <dbReference type="EMBL" id="MBD2195961.1"/>
    </source>
</evidence>
<reference evidence="1 2" key="1">
    <citation type="journal article" date="2020" name="ISME J.">
        <title>Comparative genomics reveals insights into cyanobacterial evolution and habitat adaptation.</title>
        <authorList>
            <person name="Chen M.Y."/>
            <person name="Teng W.K."/>
            <person name="Zhao L."/>
            <person name="Hu C.X."/>
            <person name="Zhou Y.K."/>
            <person name="Han B.P."/>
            <person name="Song L.R."/>
            <person name="Shu W.S."/>
        </authorList>
    </citation>
    <scope>NUCLEOTIDE SEQUENCE [LARGE SCALE GENOMIC DNA]</scope>
    <source>
        <strain evidence="1 2">FACHB-288</strain>
    </source>
</reference>
<organism evidence="1 2">
    <name type="scientific">Calothrix parietina FACHB-288</name>
    <dbReference type="NCBI Taxonomy" id="2692896"/>
    <lineage>
        <taxon>Bacteria</taxon>
        <taxon>Bacillati</taxon>
        <taxon>Cyanobacteriota</taxon>
        <taxon>Cyanophyceae</taxon>
        <taxon>Nostocales</taxon>
        <taxon>Calotrichaceae</taxon>
        <taxon>Calothrix</taxon>
    </lineage>
</organism>
<protein>
    <submittedName>
        <fullName evidence="1">Uncharacterized protein</fullName>
    </submittedName>
</protein>
<proteinExistence type="predicted"/>
<accession>A0ABR8A7R3</accession>
<dbReference type="RefSeq" id="WP_190540486.1">
    <property type="nucleotide sequence ID" value="NZ_CAWPNO010000045.1"/>
</dbReference>
<gene>
    <name evidence="1" type="ORF">H6G24_10705</name>
</gene>
<dbReference type="Proteomes" id="UP000658514">
    <property type="component" value="Unassembled WGS sequence"/>
</dbReference>